<keyword evidence="3" id="KW-1185">Reference proteome</keyword>
<feature type="transmembrane region" description="Helical" evidence="1">
    <location>
        <begin position="253"/>
        <end position="270"/>
    </location>
</feature>
<dbReference type="EMBL" id="CP036287">
    <property type="protein sequence ID" value="QDU66055.1"/>
    <property type="molecule type" value="Genomic_DNA"/>
</dbReference>
<dbReference type="RefSeq" id="WP_145063263.1">
    <property type="nucleotide sequence ID" value="NZ_CP036287.1"/>
</dbReference>
<feature type="transmembrane region" description="Helical" evidence="1">
    <location>
        <begin position="358"/>
        <end position="379"/>
    </location>
</feature>
<feature type="transmembrane region" description="Helical" evidence="1">
    <location>
        <begin position="282"/>
        <end position="300"/>
    </location>
</feature>
<feature type="transmembrane region" description="Helical" evidence="1">
    <location>
        <begin position="391"/>
        <end position="408"/>
    </location>
</feature>
<dbReference type="Proteomes" id="UP000316921">
    <property type="component" value="Chromosome"/>
</dbReference>
<gene>
    <name evidence="2" type="ORF">Pla133_11210</name>
</gene>
<dbReference type="KEGG" id="pbap:Pla133_11210"/>
<dbReference type="AlphaFoldDB" id="A0A518BGG2"/>
<evidence type="ECO:0000313" key="2">
    <source>
        <dbReference type="EMBL" id="QDU66055.1"/>
    </source>
</evidence>
<proteinExistence type="predicted"/>
<evidence type="ECO:0000313" key="3">
    <source>
        <dbReference type="Proteomes" id="UP000316921"/>
    </source>
</evidence>
<sequence length="445" mass="46728">MGANDHREAGAGPLRSAALALVLFALALAWFQLGSAAPPDSFDVDEAEWVAIGVHTWQLATTGESRDAGASEAELAEAAARPWRLGIQESTFGWMNPLLPKLAFGAAAAVAGMDQSSRRVYPRFHPDGIDRPKSDATRARRRFLPAADAARLVTSIVAAGLAAALFAVARAQAGLAAGLAAWLLFAASPTARTVAVYVRTDLFPLLFGVLALLLALTRARDLGGARGWRPLVAWALALGALCGAAVGSKLNGALVSFAVPLWLAAAWLAIPRGERPSILRPLAAAVTAGLVCAGLFWVTLPGLWGDPPLEAVGELLRTWKNSLAQMSRFGPADLAAPRDFLPRLGLSFQRLFFGNEPLFELTGVALGLATVPLGLAVLVRSAWRGSIAARQVLAFVLVVGAGSSIWVPHDRPRFFLPLLLVAVLAQAALVGALAQLAVRRRAAAQ</sequence>
<evidence type="ECO:0000256" key="1">
    <source>
        <dbReference type="SAM" id="Phobius"/>
    </source>
</evidence>
<reference evidence="2 3" key="1">
    <citation type="submission" date="2019-02" db="EMBL/GenBank/DDBJ databases">
        <title>Deep-cultivation of Planctomycetes and their phenomic and genomic characterization uncovers novel biology.</title>
        <authorList>
            <person name="Wiegand S."/>
            <person name="Jogler M."/>
            <person name="Boedeker C."/>
            <person name="Pinto D."/>
            <person name="Vollmers J."/>
            <person name="Rivas-Marin E."/>
            <person name="Kohn T."/>
            <person name="Peeters S.H."/>
            <person name="Heuer A."/>
            <person name="Rast P."/>
            <person name="Oberbeckmann S."/>
            <person name="Bunk B."/>
            <person name="Jeske O."/>
            <person name="Meyerdierks A."/>
            <person name="Storesund J.E."/>
            <person name="Kallscheuer N."/>
            <person name="Luecker S."/>
            <person name="Lage O.M."/>
            <person name="Pohl T."/>
            <person name="Merkel B.J."/>
            <person name="Hornburger P."/>
            <person name="Mueller R.-W."/>
            <person name="Bruemmer F."/>
            <person name="Labrenz M."/>
            <person name="Spormann A.M."/>
            <person name="Op den Camp H."/>
            <person name="Overmann J."/>
            <person name="Amann R."/>
            <person name="Jetten M.S.M."/>
            <person name="Mascher T."/>
            <person name="Medema M.H."/>
            <person name="Devos D.P."/>
            <person name="Kaster A.-K."/>
            <person name="Ovreas L."/>
            <person name="Rohde M."/>
            <person name="Galperin M.Y."/>
            <person name="Jogler C."/>
        </authorList>
    </citation>
    <scope>NUCLEOTIDE SEQUENCE [LARGE SCALE GENOMIC DNA]</scope>
    <source>
        <strain evidence="2 3">Pla133</strain>
    </source>
</reference>
<feature type="transmembrane region" description="Helical" evidence="1">
    <location>
        <begin position="414"/>
        <end position="438"/>
    </location>
</feature>
<protein>
    <recommendedName>
        <fullName evidence="4">Glycosyltransferase RgtA/B/C/D-like domain-containing protein</fullName>
    </recommendedName>
</protein>
<accession>A0A518BGG2</accession>
<feature type="transmembrane region" description="Helical" evidence="1">
    <location>
        <begin position="202"/>
        <end position="219"/>
    </location>
</feature>
<feature type="transmembrane region" description="Helical" evidence="1">
    <location>
        <begin position="149"/>
        <end position="168"/>
    </location>
</feature>
<feature type="transmembrane region" description="Helical" evidence="1">
    <location>
        <begin position="231"/>
        <end position="247"/>
    </location>
</feature>
<name>A0A518BGG2_9BACT</name>
<evidence type="ECO:0008006" key="4">
    <source>
        <dbReference type="Google" id="ProtNLM"/>
    </source>
</evidence>
<keyword evidence="1" id="KW-0472">Membrane</keyword>
<keyword evidence="1" id="KW-0812">Transmembrane</keyword>
<keyword evidence="1" id="KW-1133">Transmembrane helix</keyword>
<organism evidence="2 3">
    <name type="scientific">Engelhardtia mirabilis</name>
    <dbReference type="NCBI Taxonomy" id="2528011"/>
    <lineage>
        <taxon>Bacteria</taxon>
        <taxon>Pseudomonadati</taxon>
        <taxon>Planctomycetota</taxon>
        <taxon>Planctomycetia</taxon>
        <taxon>Planctomycetia incertae sedis</taxon>
        <taxon>Engelhardtia</taxon>
    </lineage>
</organism>